<sequence length="276" mass="30412">MSLSPLPLDVRLMNATAGVLFAGVFLFALAALLGWAARHPAFDIRAIVVDGEVTHNNAVTLRANVAPRLRGNFFTIDLKDVRVAFEAVPWVRRAFVRREFPYRLHVTLEEFQPVALWARDDTDVDARLIDRTGVLFDANLGDVDVDALPRLWGPPQRAAEILATLGALRPVFAPLDAELVGLDLTERGQWRAELDNGGRIELGRGEAAELIERSRRFVATAPQVAARYHRSADAIEAADLRYPRAYALRLKGVTTVSAALPSRKGPAPQPQTKRNG</sequence>
<evidence type="ECO:0000256" key="5">
    <source>
        <dbReference type="ARBA" id="ARBA00022692"/>
    </source>
</evidence>
<name>A0A3N4UCZ7_9BURK</name>
<evidence type="ECO:0000313" key="12">
    <source>
        <dbReference type="Proteomes" id="UP000272193"/>
    </source>
</evidence>
<evidence type="ECO:0000313" key="11">
    <source>
        <dbReference type="EMBL" id="RPE67698.1"/>
    </source>
</evidence>
<evidence type="ECO:0000256" key="8">
    <source>
        <dbReference type="ARBA" id="ARBA00023306"/>
    </source>
</evidence>
<keyword evidence="7 9" id="KW-0472">Membrane</keyword>
<keyword evidence="4 9" id="KW-0132">Cell division</keyword>
<evidence type="ECO:0000256" key="3">
    <source>
        <dbReference type="ARBA" id="ARBA00022519"/>
    </source>
</evidence>
<dbReference type="GO" id="GO:0090529">
    <property type="term" value="P:cell septum assembly"/>
    <property type="evidence" value="ECO:0007669"/>
    <property type="project" value="InterPro"/>
</dbReference>
<dbReference type="GO" id="GO:0005886">
    <property type="term" value="C:plasma membrane"/>
    <property type="evidence" value="ECO:0007669"/>
    <property type="project" value="UniProtKB-SubCell"/>
</dbReference>
<dbReference type="Pfam" id="PF03799">
    <property type="entry name" value="FtsQ_DivIB_C"/>
    <property type="match status" value="1"/>
</dbReference>
<comment type="caution">
    <text evidence="11">The sequence shown here is derived from an EMBL/GenBank/DDBJ whole genome shotgun (WGS) entry which is preliminary data.</text>
</comment>
<keyword evidence="5 9" id="KW-0812">Transmembrane</keyword>
<feature type="transmembrane region" description="Helical" evidence="9">
    <location>
        <begin position="12"/>
        <end position="35"/>
    </location>
</feature>
<dbReference type="PROSITE" id="PS51779">
    <property type="entry name" value="POTRA"/>
    <property type="match status" value="1"/>
</dbReference>
<organism evidence="11 12">
    <name type="scientific">Tibeticola sediminis</name>
    <dbReference type="NCBI Taxonomy" id="1917811"/>
    <lineage>
        <taxon>Bacteria</taxon>
        <taxon>Pseudomonadati</taxon>
        <taxon>Pseudomonadota</taxon>
        <taxon>Betaproteobacteria</taxon>
        <taxon>Burkholderiales</taxon>
        <taxon>Comamonadaceae</taxon>
        <taxon>Tibeticola</taxon>
    </lineage>
</organism>
<keyword evidence="3 9" id="KW-0997">Cell inner membrane</keyword>
<comment type="similarity">
    <text evidence="9">Belongs to the FtsQ/DivIB family. FtsQ subfamily.</text>
</comment>
<dbReference type="HAMAP" id="MF_00911">
    <property type="entry name" value="FtsQ_subfam"/>
    <property type="match status" value="1"/>
</dbReference>
<dbReference type="EMBL" id="RKQL01000003">
    <property type="protein sequence ID" value="RPE67698.1"/>
    <property type="molecule type" value="Genomic_DNA"/>
</dbReference>
<dbReference type="Gene3D" id="3.40.50.11690">
    <property type="entry name" value="Cell division protein FtsQ/DivIB"/>
    <property type="match status" value="1"/>
</dbReference>
<dbReference type="Gene3D" id="3.10.20.310">
    <property type="entry name" value="membrane protein fhac"/>
    <property type="match status" value="1"/>
</dbReference>
<dbReference type="AlphaFoldDB" id="A0A3N4UCZ7"/>
<evidence type="ECO:0000256" key="2">
    <source>
        <dbReference type="ARBA" id="ARBA00022475"/>
    </source>
</evidence>
<evidence type="ECO:0000259" key="10">
    <source>
        <dbReference type="PROSITE" id="PS51779"/>
    </source>
</evidence>
<evidence type="ECO:0000256" key="4">
    <source>
        <dbReference type="ARBA" id="ARBA00022618"/>
    </source>
</evidence>
<comment type="function">
    <text evidence="9">Essential cell division protein. May link together the upstream cell division proteins, which are predominantly cytoplasmic, with the downstream cell division proteins, which are predominantly periplasmic. May control correct divisome assembly.</text>
</comment>
<evidence type="ECO:0000256" key="1">
    <source>
        <dbReference type="ARBA" id="ARBA00004370"/>
    </source>
</evidence>
<dbReference type="Proteomes" id="UP000272193">
    <property type="component" value="Unassembled WGS sequence"/>
</dbReference>
<dbReference type="OrthoDB" id="9790370at2"/>
<evidence type="ECO:0000256" key="7">
    <source>
        <dbReference type="ARBA" id="ARBA00023136"/>
    </source>
</evidence>
<dbReference type="InterPro" id="IPR034746">
    <property type="entry name" value="POTRA"/>
</dbReference>
<dbReference type="PANTHER" id="PTHR35851:SF1">
    <property type="entry name" value="CELL DIVISION PROTEIN FTSQ"/>
    <property type="match status" value="1"/>
</dbReference>
<protein>
    <recommendedName>
        <fullName evidence="9">Cell division protein FtsQ</fullName>
    </recommendedName>
</protein>
<evidence type="ECO:0000256" key="6">
    <source>
        <dbReference type="ARBA" id="ARBA00022989"/>
    </source>
</evidence>
<dbReference type="PANTHER" id="PTHR35851">
    <property type="entry name" value="CELL DIVISION PROTEIN FTSQ"/>
    <property type="match status" value="1"/>
</dbReference>
<keyword evidence="12" id="KW-1185">Reference proteome</keyword>
<dbReference type="RefSeq" id="WP_124222387.1">
    <property type="nucleotide sequence ID" value="NZ_RKQL01000003.1"/>
</dbReference>
<dbReference type="GO" id="GO:0032153">
    <property type="term" value="C:cell division site"/>
    <property type="evidence" value="ECO:0007669"/>
    <property type="project" value="UniProtKB-UniRule"/>
</dbReference>
<dbReference type="InterPro" id="IPR005548">
    <property type="entry name" value="Cell_div_FtsQ/DivIB_C"/>
</dbReference>
<dbReference type="InterPro" id="IPR045335">
    <property type="entry name" value="FtsQ_C_sf"/>
</dbReference>
<comment type="subunit">
    <text evidence="9">Part of a complex composed of FtsB, FtsL and FtsQ.</text>
</comment>
<dbReference type="Pfam" id="PF08478">
    <property type="entry name" value="POTRA_1"/>
    <property type="match status" value="1"/>
</dbReference>
<reference evidence="11 12" key="1">
    <citation type="submission" date="2018-11" db="EMBL/GenBank/DDBJ databases">
        <title>Genomic Encyclopedia of Type Strains, Phase IV (KMG-IV): sequencing the most valuable type-strain genomes for metagenomic binning, comparative biology and taxonomic classification.</title>
        <authorList>
            <person name="Goeker M."/>
        </authorList>
    </citation>
    <scope>NUCLEOTIDE SEQUENCE [LARGE SCALE GENOMIC DNA]</scope>
    <source>
        <strain evidence="11 12">DSM 101684</strain>
    </source>
</reference>
<keyword evidence="2 9" id="KW-1003">Cell membrane</keyword>
<keyword evidence="8 9" id="KW-0131">Cell cycle</keyword>
<keyword evidence="6 9" id="KW-1133">Transmembrane helix</keyword>
<accession>A0A3N4UCZ7</accession>
<feature type="domain" description="POTRA" evidence="10">
    <location>
        <begin position="42"/>
        <end position="111"/>
    </location>
</feature>
<dbReference type="GO" id="GO:0043093">
    <property type="term" value="P:FtsZ-dependent cytokinesis"/>
    <property type="evidence" value="ECO:0007669"/>
    <property type="project" value="UniProtKB-UniRule"/>
</dbReference>
<dbReference type="InterPro" id="IPR013685">
    <property type="entry name" value="POTRA_FtsQ_type"/>
</dbReference>
<evidence type="ECO:0000256" key="9">
    <source>
        <dbReference type="HAMAP-Rule" id="MF_00911"/>
    </source>
</evidence>
<dbReference type="InterPro" id="IPR026579">
    <property type="entry name" value="FtsQ"/>
</dbReference>
<proteinExistence type="inferred from homology"/>
<comment type="subcellular location">
    <subcellularLocation>
        <location evidence="9">Cell inner membrane</location>
        <topology evidence="9">Single-pass type II membrane protein</topology>
    </subcellularLocation>
    <subcellularLocation>
        <location evidence="1">Membrane</location>
    </subcellularLocation>
    <text evidence="9">Localizes to the division septum.</text>
</comment>
<gene>
    <name evidence="9" type="primary">ftsQ</name>
    <name evidence="11" type="ORF">EDC62_1581</name>
</gene>